<dbReference type="InterPro" id="IPR011989">
    <property type="entry name" value="ARM-like"/>
</dbReference>
<dbReference type="PROSITE" id="PS51444">
    <property type="entry name" value="FH2"/>
    <property type="match status" value="1"/>
</dbReference>
<dbReference type="PANTHER" id="PTHR45725:SF1">
    <property type="entry name" value="DISHEVELLED ASSOCIATED ACTIVATOR OF MORPHOGENESIS, ISOFORM D"/>
    <property type="match status" value="1"/>
</dbReference>
<dbReference type="EMBL" id="UYRR01000569">
    <property type="protein sequence ID" value="VDK18020.1"/>
    <property type="molecule type" value="Genomic_DNA"/>
</dbReference>
<keyword evidence="1" id="KW-0175">Coiled coil</keyword>
<gene>
    <name evidence="4" type="ORF">ASIM_LOCUS725</name>
</gene>
<dbReference type="InterPro" id="IPR016024">
    <property type="entry name" value="ARM-type_fold"/>
</dbReference>
<dbReference type="InterPro" id="IPR051425">
    <property type="entry name" value="Formin_Homology"/>
</dbReference>
<dbReference type="SUPFAM" id="SSF101447">
    <property type="entry name" value="Formin homology 2 domain (FH2 domain)"/>
    <property type="match status" value="1"/>
</dbReference>
<protein>
    <submittedName>
        <fullName evidence="6">FH2 domain-containing protein</fullName>
    </submittedName>
</protein>
<feature type="coiled-coil region" evidence="1">
    <location>
        <begin position="229"/>
        <end position="263"/>
    </location>
</feature>
<dbReference type="OrthoDB" id="1104827at2759"/>
<feature type="domain" description="FH2" evidence="3">
    <location>
        <begin position="360"/>
        <end position="746"/>
    </location>
</feature>
<evidence type="ECO:0000313" key="4">
    <source>
        <dbReference type="EMBL" id="VDK18020.1"/>
    </source>
</evidence>
<dbReference type="InterPro" id="IPR010472">
    <property type="entry name" value="FH3_dom"/>
</dbReference>
<evidence type="ECO:0000313" key="6">
    <source>
        <dbReference type="WBParaSite" id="ASIM_0000082601-mRNA-1"/>
    </source>
</evidence>
<dbReference type="Gene3D" id="1.25.10.10">
    <property type="entry name" value="Leucine-rich Repeat Variant"/>
    <property type="match status" value="1"/>
</dbReference>
<evidence type="ECO:0000259" key="2">
    <source>
        <dbReference type="PROSITE" id="PS51232"/>
    </source>
</evidence>
<proteinExistence type="predicted"/>
<organism evidence="6">
    <name type="scientific">Anisakis simplex</name>
    <name type="common">Herring worm</name>
    <dbReference type="NCBI Taxonomy" id="6269"/>
    <lineage>
        <taxon>Eukaryota</taxon>
        <taxon>Metazoa</taxon>
        <taxon>Ecdysozoa</taxon>
        <taxon>Nematoda</taxon>
        <taxon>Chromadorea</taxon>
        <taxon>Rhabditida</taxon>
        <taxon>Spirurina</taxon>
        <taxon>Ascaridomorpha</taxon>
        <taxon>Ascaridoidea</taxon>
        <taxon>Anisakidae</taxon>
        <taxon>Anisakis</taxon>
        <taxon>Anisakis simplex complex</taxon>
    </lineage>
</organism>
<name>A0A0M3IZZ2_ANISI</name>
<evidence type="ECO:0000256" key="1">
    <source>
        <dbReference type="SAM" id="Coils"/>
    </source>
</evidence>
<dbReference type="Proteomes" id="UP000267096">
    <property type="component" value="Unassembled WGS sequence"/>
</dbReference>
<evidence type="ECO:0000259" key="3">
    <source>
        <dbReference type="PROSITE" id="PS51444"/>
    </source>
</evidence>
<dbReference type="Gene3D" id="1.20.58.2220">
    <property type="entry name" value="Formin, FH2 domain"/>
    <property type="match status" value="1"/>
</dbReference>
<dbReference type="PROSITE" id="PS51232">
    <property type="entry name" value="GBD_FH3"/>
    <property type="match status" value="1"/>
</dbReference>
<dbReference type="InterPro" id="IPR015425">
    <property type="entry name" value="FH2_Formin"/>
</dbReference>
<keyword evidence="5" id="KW-1185">Reference proteome</keyword>
<dbReference type="Gene3D" id="1.10.238.150">
    <property type="entry name" value="Formin, FH3 diaphanous domain"/>
    <property type="match status" value="1"/>
</dbReference>
<dbReference type="AlphaFoldDB" id="A0A0M3IZZ2"/>
<dbReference type="SUPFAM" id="SSF48371">
    <property type="entry name" value="ARM repeat"/>
    <property type="match status" value="1"/>
</dbReference>
<accession>A0A0M3IZZ2</accession>
<sequence>MISLSDFQVLCLEILSGICLINDGHEKVLRALSEASVILGERTRFQTILNDLHRNYRSERETERVRTAAMSLINALLSTGSAENSLEVRMHLRVEMLTLGLQGVLDSMRDSSSSTLSDHIDFFEMSRQDDEQNFLRDESRSSTPIDLDSASEIAEYIANRLASTLALPHFLSMLQHLIHIPVDEKSIHIWRLFDMILQQLSLQTTLNAVVAADLTQSVVQIDMDEVLSRLRTQHDYDKLKEAHDDLEEELRRERNNSLELQTRLSDPDGQSLYSRSCSDEFIFFILNTSSARLILLEYFRLSGESFSPSDPSHSPRSLSLPPICPPIGAPPPPPPPTLDQLRTFGDGHATSRRGAQCTLKKNVPKPSGPMKSLNWTAIADDKIAGTIWEKIDEEKLYQQLDLAELSENFSMAKGVVEEAESVSETLRRRSKGSSASAISVIEPRRAQNCTIMLSKLRLSNKQIKKALLSMDQYDELPRDMLEQMLKFVPTKEEIARLKETVQKYGGSSSILAIADRFLYEVSNISRYEQRLRCLFILTTFKERLDDVSTNIQAISNASTSVAGSKRFKSLLRLILAVGNYLNYGKRNGNASGFTLDSLRVLTDVRCSSRSDQNLLHYLIRIADEKFPEINRLKRDFCGVHEAARHSRAEIEQELQSLRGCLAKVSEELRHREHSIVAQARTSEGEGAKSENDDRLVPVLSNFFTAATKDFLDVDRQFKDMNTKVHLLCLYFPLRQMSSLKQIISGR</sequence>
<dbReference type="InterPro" id="IPR014768">
    <property type="entry name" value="GBD/FH3_dom"/>
</dbReference>
<reference evidence="4 5" key="2">
    <citation type="submission" date="2018-11" db="EMBL/GenBank/DDBJ databases">
        <authorList>
            <consortium name="Pathogen Informatics"/>
        </authorList>
    </citation>
    <scope>NUCLEOTIDE SEQUENCE [LARGE SCALE GENOMIC DNA]</scope>
</reference>
<evidence type="ECO:0000313" key="5">
    <source>
        <dbReference type="Proteomes" id="UP000267096"/>
    </source>
</evidence>
<dbReference type="SMART" id="SM01139">
    <property type="entry name" value="Drf_FH3"/>
    <property type="match status" value="1"/>
</dbReference>
<reference evidence="6" key="1">
    <citation type="submission" date="2017-02" db="UniProtKB">
        <authorList>
            <consortium name="WormBaseParasite"/>
        </authorList>
    </citation>
    <scope>IDENTIFICATION</scope>
</reference>
<dbReference type="PANTHER" id="PTHR45725">
    <property type="entry name" value="FORMIN HOMOLOGY 2 FAMILY MEMBER"/>
    <property type="match status" value="1"/>
</dbReference>
<dbReference type="SMART" id="SM00498">
    <property type="entry name" value="FH2"/>
    <property type="match status" value="1"/>
</dbReference>
<dbReference type="InterPro" id="IPR042201">
    <property type="entry name" value="FH2_Formin_sf"/>
</dbReference>
<dbReference type="WBParaSite" id="ASIM_0000082601-mRNA-1">
    <property type="protein sequence ID" value="ASIM_0000082601-mRNA-1"/>
    <property type="gene ID" value="ASIM_0000082601"/>
</dbReference>
<dbReference type="Pfam" id="PF06367">
    <property type="entry name" value="Drf_FH3"/>
    <property type="match status" value="1"/>
</dbReference>
<dbReference type="GO" id="GO:0030838">
    <property type="term" value="P:positive regulation of actin filament polymerization"/>
    <property type="evidence" value="ECO:0007669"/>
    <property type="project" value="TreeGrafter"/>
</dbReference>
<dbReference type="GO" id="GO:0003779">
    <property type="term" value="F:actin binding"/>
    <property type="evidence" value="ECO:0007669"/>
    <property type="project" value="InterPro"/>
</dbReference>
<feature type="domain" description="GBD/FH3" evidence="2">
    <location>
        <begin position="1"/>
        <end position="208"/>
    </location>
</feature>
<dbReference type="Pfam" id="PF02181">
    <property type="entry name" value="FH2"/>
    <property type="match status" value="1"/>
</dbReference>